<dbReference type="Gene3D" id="3.90.1590.10">
    <property type="entry name" value="glutathione-dependent formaldehyde- activating enzyme (gfa)"/>
    <property type="match status" value="1"/>
</dbReference>
<dbReference type="EMBL" id="JBHMQU010000027">
    <property type="protein sequence ID" value="MFC0811841.1"/>
    <property type="molecule type" value="Genomic_DNA"/>
</dbReference>
<sequence length="141" mass="15540">MSLARSEASSDPDARRTARCLCGAIRVTIRGPLPDVAACHCGQCRRWSGHVWAAVPVPDDRLTIEGAEHIRWYRSSDKAERGFCTTCGSSMFWRAIGRGDTDVALGCLDAPTGLRLERHIWVGDKGDYYEIGDGLPQDPHQ</sequence>
<evidence type="ECO:0000313" key="6">
    <source>
        <dbReference type="EMBL" id="MFC0811841.1"/>
    </source>
</evidence>
<keyword evidence="7" id="KW-1185">Reference proteome</keyword>
<dbReference type="SUPFAM" id="SSF51316">
    <property type="entry name" value="Mss4-like"/>
    <property type="match status" value="1"/>
</dbReference>
<protein>
    <submittedName>
        <fullName evidence="6">GFA family protein</fullName>
    </submittedName>
</protein>
<dbReference type="PANTHER" id="PTHR33337">
    <property type="entry name" value="GFA DOMAIN-CONTAINING PROTEIN"/>
    <property type="match status" value="1"/>
</dbReference>
<dbReference type="Proteomes" id="UP001589920">
    <property type="component" value="Unassembled WGS sequence"/>
</dbReference>
<evidence type="ECO:0000313" key="7">
    <source>
        <dbReference type="Proteomes" id="UP001589920"/>
    </source>
</evidence>
<feature type="domain" description="CENP-V/GFA" evidence="5">
    <location>
        <begin position="16"/>
        <end position="130"/>
    </location>
</feature>
<keyword evidence="3" id="KW-0862">Zinc</keyword>
<dbReference type="Pfam" id="PF04828">
    <property type="entry name" value="GFA"/>
    <property type="match status" value="1"/>
</dbReference>
<gene>
    <name evidence="6" type="ORF">ACFHYO_06900</name>
</gene>
<accession>A0ABV6T3J6</accession>
<comment type="caution">
    <text evidence="6">The sequence shown here is derived from an EMBL/GenBank/DDBJ whole genome shotgun (WGS) entry which is preliminary data.</text>
</comment>
<dbReference type="PANTHER" id="PTHR33337:SF40">
    <property type="entry name" value="CENP-V_GFA DOMAIN-CONTAINING PROTEIN-RELATED"/>
    <property type="match status" value="1"/>
</dbReference>
<comment type="similarity">
    <text evidence="1">Belongs to the Gfa family.</text>
</comment>
<organism evidence="6 7">
    <name type="scientific">Paracoccus panacisoli</name>
    <dbReference type="NCBI Taxonomy" id="1510163"/>
    <lineage>
        <taxon>Bacteria</taxon>
        <taxon>Pseudomonadati</taxon>
        <taxon>Pseudomonadota</taxon>
        <taxon>Alphaproteobacteria</taxon>
        <taxon>Rhodobacterales</taxon>
        <taxon>Paracoccaceae</taxon>
        <taxon>Paracoccus</taxon>
    </lineage>
</organism>
<evidence type="ECO:0000256" key="2">
    <source>
        <dbReference type="ARBA" id="ARBA00022723"/>
    </source>
</evidence>
<evidence type="ECO:0000256" key="1">
    <source>
        <dbReference type="ARBA" id="ARBA00005495"/>
    </source>
</evidence>
<evidence type="ECO:0000256" key="3">
    <source>
        <dbReference type="ARBA" id="ARBA00022833"/>
    </source>
</evidence>
<dbReference type="InterPro" id="IPR006913">
    <property type="entry name" value="CENP-V/GFA"/>
</dbReference>
<proteinExistence type="inferred from homology"/>
<dbReference type="InterPro" id="IPR011057">
    <property type="entry name" value="Mss4-like_sf"/>
</dbReference>
<name>A0ABV6T3J6_9RHOB</name>
<dbReference type="PROSITE" id="PS51891">
    <property type="entry name" value="CENP_V_GFA"/>
    <property type="match status" value="1"/>
</dbReference>
<keyword evidence="4" id="KW-0456">Lyase</keyword>
<evidence type="ECO:0000259" key="5">
    <source>
        <dbReference type="PROSITE" id="PS51891"/>
    </source>
</evidence>
<dbReference type="RefSeq" id="WP_052175105.1">
    <property type="nucleotide sequence ID" value="NZ_JBHMQU010000027.1"/>
</dbReference>
<keyword evidence="2" id="KW-0479">Metal-binding</keyword>
<evidence type="ECO:0000256" key="4">
    <source>
        <dbReference type="ARBA" id="ARBA00023239"/>
    </source>
</evidence>
<reference evidence="6 7" key="1">
    <citation type="submission" date="2024-09" db="EMBL/GenBank/DDBJ databases">
        <authorList>
            <person name="Sun Q."/>
            <person name="Mori K."/>
        </authorList>
    </citation>
    <scope>NUCLEOTIDE SEQUENCE [LARGE SCALE GENOMIC DNA]</scope>
    <source>
        <strain evidence="6 7">KCTC 42086</strain>
    </source>
</reference>